<evidence type="ECO:0000313" key="1">
    <source>
        <dbReference type="EMBL" id="OIW22448.1"/>
    </source>
</evidence>
<gene>
    <name evidence="1" type="ORF">CONLIGDRAFT_687558</name>
</gene>
<name>A0A1J7IXW9_9PEZI</name>
<reference evidence="1 2" key="1">
    <citation type="submission" date="2016-10" db="EMBL/GenBank/DDBJ databases">
        <title>Draft genome sequence of Coniochaeta ligniaria NRRL30616, a lignocellulolytic fungus for bioabatement of inhibitors in plant biomass hydrolysates.</title>
        <authorList>
            <consortium name="DOE Joint Genome Institute"/>
            <person name="Jimenez D.J."/>
            <person name="Hector R.E."/>
            <person name="Riley R."/>
            <person name="Sun H."/>
            <person name="Grigoriev I.V."/>
            <person name="Van Elsas J.D."/>
            <person name="Nichols N.N."/>
        </authorList>
    </citation>
    <scope>NUCLEOTIDE SEQUENCE [LARGE SCALE GENOMIC DNA]</scope>
    <source>
        <strain evidence="1 2">NRRL 30616</strain>
    </source>
</reference>
<accession>A0A1J7IXW9</accession>
<dbReference type="EMBL" id="KV875114">
    <property type="protein sequence ID" value="OIW22448.1"/>
    <property type="molecule type" value="Genomic_DNA"/>
</dbReference>
<keyword evidence="2" id="KW-1185">Reference proteome</keyword>
<sequence>MLVFTDVIASQERLLIFAANTAYAENQVLYLLHTLFSGSAMIRWNSEHTVPRRQQLRDGGKPVVLDVLRGRFKQDCDIATTEFTQVKIYLKDLTTSAEANPPS</sequence>
<proteinExistence type="predicted"/>
<protein>
    <submittedName>
        <fullName evidence="1">Uncharacterized protein</fullName>
    </submittedName>
</protein>
<dbReference type="OrthoDB" id="4707307at2759"/>
<evidence type="ECO:0000313" key="2">
    <source>
        <dbReference type="Proteomes" id="UP000182658"/>
    </source>
</evidence>
<organism evidence="1 2">
    <name type="scientific">Coniochaeta ligniaria NRRL 30616</name>
    <dbReference type="NCBI Taxonomy" id="1408157"/>
    <lineage>
        <taxon>Eukaryota</taxon>
        <taxon>Fungi</taxon>
        <taxon>Dikarya</taxon>
        <taxon>Ascomycota</taxon>
        <taxon>Pezizomycotina</taxon>
        <taxon>Sordariomycetes</taxon>
        <taxon>Sordariomycetidae</taxon>
        <taxon>Coniochaetales</taxon>
        <taxon>Coniochaetaceae</taxon>
        <taxon>Coniochaeta</taxon>
    </lineage>
</organism>
<dbReference type="InParanoid" id="A0A1J7IXW9"/>
<dbReference type="AlphaFoldDB" id="A0A1J7IXW9"/>
<dbReference type="Proteomes" id="UP000182658">
    <property type="component" value="Unassembled WGS sequence"/>
</dbReference>